<reference evidence="13" key="4">
    <citation type="submission" date="2023-10" db="EMBL/GenBank/DDBJ databases">
        <title>Whole Genome based description of the genera Actinobaculum and Actinotignum reveals a complex phylogenetic relationship within the species included in the genus Actinotignum.</title>
        <authorList>
            <person name="Jensen C.S."/>
            <person name="Dargis R."/>
            <person name="Kemp M."/>
            <person name="Christensen J.J."/>
        </authorList>
    </citation>
    <scope>NUCLEOTIDE SEQUENCE</scope>
    <source>
        <strain evidence="13">Actinobaculum_suis_CCUG19206T</strain>
    </source>
</reference>
<evidence type="ECO:0000313" key="14">
    <source>
        <dbReference type="EMBL" id="SDE01115.1"/>
    </source>
</evidence>
<protein>
    <recommendedName>
        <fullName evidence="10">Alkyl hydroperoxide reductase C</fullName>
        <ecNumber evidence="10">1.11.1.26</ecNumber>
    </recommendedName>
    <alternativeName>
        <fullName evidence="10">Peroxiredoxin</fullName>
    </alternativeName>
    <alternativeName>
        <fullName evidence="10">Thioredoxin peroxidase</fullName>
    </alternativeName>
</protein>
<evidence type="ECO:0000256" key="9">
    <source>
        <dbReference type="PIRSR" id="PIRSR000239-1"/>
    </source>
</evidence>
<evidence type="ECO:0000313" key="13">
    <source>
        <dbReference type="EMBL" id="MDY5153915.1"/>
    </source>
</evidence>
<dbReference type="NCBIfam" id="TIGR03137">
    <property type="entry name" value="AhpC"/>
    <property type="match status" value="1"/>
</dbReference>
<dbReference type="GO" id="GO:0045454">
    <property type="term" value="P:cell redox homeostasis"/>
    <property type="evidence" value="ECO:0007669"/>
    <property type="project" value="TreeGrafter"/>
</dbReference>
<dbReference type="PANTHER" id="PTHR10681:SF121">
    <property type="entry name" value="ALKYL HYDROPEROXIDE REDUCTASE C"/>
    <property type="match status" value="1"/>
</dbReference>
<evidence type="ECO:0000259" key="12">
    <source>
        <dbReference type="Pfam" id="PF10417"/>
    </source>
</evidence>
<evidence type="ECO:0000256" key="8">
    <source>
        <dbReference type="ARBA" id="ARBA00023284"/>
    </source>
</evidence>
<dbReference type="AlphaFoldDB" id="A0A0K9EV84"/>
<comment type="catalytic activity">
    <reaction evidence="10">
        <text>a hydroperoxide + NADH + H(+) = an alcohol + NAD(+) + H2O</text>
        <dbReference type="Rhea" id="RHEA:62628"/>
        <dbReference type="ChEBI" id="CHEBI:15377"/>
        <dbReference type="ChEBI" id="CHEBI:15378"/>
        <dbReference type="ChEBI" id="CHEBI:30879"/>
        <dbReference type="ChEBI" id="CHEBI:35924"/>
        <dbReference type="ChEBI" id="CHEBI:57540"/>
        <dbReference type="ChEBI" id="CHEBI:57945"/>
        <dbReference type="EC" id="1.11.1.26"/>
    </reaction>
</comment>
<dbReference type="GO" id="GO:0008379">
    <property type="term" value="F:thioredoxin peroxidase activity"/>
    <property type="evidence" value="ECO:0007669"/>
    <property type="project" value="TreeGrafter"/>
</dbReference>
<dbReference type="GO" id="GO:0005829">
    <property type="term" value="C:cytosol"/>
    <property type="evidence" value="ECO:0007669"/>
    <property type="project" value="TreeGrafter"/>
</dbReference>
<dbReference type="InterPro" id="IPR000866">
    <property type="entry name" value="AhpC/TSA"/>
</dbReference>
<evidence type="ECO:0000256" key="2">
    <source>
        <dbReference type="ARBA" id="ARBA00009796"/>
    </source>
</evidence>
<comment type="similarity">
    <text evidence="2 10">Belongs to the peroxiredoxin family. AhpC/Prx1 subfamily.</text>
</comment>
<comment type="subunit">
    <text evidence="10">Homodimer.</text>
</comment>
<dbReference type="Pfam" id="PF00578">
    <property type="entry name" value="AhpC-TSA"/>
    <property type="match status" value="1"/>
</dbReference>
<reference evidence="15 17" key="3">
    <citation type="submission" date="2018-11" db="EMBL/GenBank/DDBJ databases">
        <authorList>
            <consortium name="Pathogen Informatics"/>
        </authorList>
    </citation>
    <scope>NUCLEOTIDE SEQUENCE [LARGE SCALE GENOMIC DNA]</scope>
    <source>
        <strain evidence="15 17">NCTC10327</strain>
    </source>
</reference>
<dbReference type="PATRIC" id="fig|1657.3.peg.724"/>
<reference evidence="16" key="1">
    <citation type="submission" date="2016-10" db="EMBL/GenBank/DDBJ databases">
        <authorList>
            <person name="Varghese N."/>
        </authorList>
    </citation>
    <scope>NUCLEOTIDE SEQUENCE [LARGE SCALE GENOMIC DNA]</scope>
    <source>
        <strain evidence="16">DSM 20639</strain>
    </source>
</reference>
<feature type="domain" description="Peroxiredoxin C-terminal" evidence="12">
    <location>
        <begin position="153"/>
        <end position="181"/>
    </location>
</feature>
<feature type="domain" description="Alkyl hydroperoxide reductase subunit C/ Thiol specific antioxidant" evidence="11">
    <location>
        <begin position="18"/>
        <end position="133"/>
    </location>
</feature>
<dbReference type="EMBL" id="FNAU01000001">
    <property type="protein sequence ID" value="SDE01115.1"/>
    <property type="molecule type" value="Genomic_DNA"/>
</dbReference>
<feature type="active site" description="Cysteine sulfenic acid (-SOH) intermediate; for peroxidase activity" evidence="9">
    <location>
        <position position="47"/>
    </location>
</feature>
<evidence type="ECO:0000256" key="5">
    <source>
        <dbReference type="ARBA" id="ARBA00022862"/>
    </source>
</evidence>
<keyword evidence="5 10" id="KW-0049">Antioxidant</keyword>
<dbReference type="Pfam" id="PF10417">
    <property type="entry name" value="1-cysPrx_C"/>
    <property type="match status" value="1"/>
</dbReference>
<dbReference type="FunFam" id="3.40.30.10:FF:000002">
    <property type="entry name" value="Alkyl hydroperoxide reductase C"/>
    <property type="match status" value="1"/>
</dbReference>
<dbReference type="InterPro" id="IPR017559">
    <property type="entry name" value="AhpC"/>
</dbReference>
<evidence type="ECO:0000313" key="15">
    <source>
        <dbReference type="EMBL" id="VDG76782.1"/>
    </source>
</evidence>
<dbReference type="SUPFAM" id="SSF52833">
    <property type="entry name" value="Thioredoxin-like"/>
    <property type="match status" value="1"/>
</dbReference>
<dbReference type="Proteomes" id="UP000182744">
    <property type="component" value="Unassembled WGS sequence"/>
</dbReference>
<dbReference type="GO" id="GO:0033554">
    <property type="term" value="P:cellular response to stress"/>
    <property type="evidence" value="ECO:0007669"/>
    <property type="project" value="TreeGrafter"/>
</dbReference>
<name>A0A0K9EV84_9ACTO</name>
<dbReference type="STRING" id="1657.ACU20_00110"/>
<keyword evidence="7 10" id="KW-1015">Disulfide bond</keyword>
<dbReference type="PANTHER" id="PTHR10681">
    <property type="entry name" value="THIOREDOXIN PEROXIDASE"/>
    <property type="match status" value="1"/>
</dbReference>
<evidence type="ECO:0000313" key="16">
    <source>
        <dbReference type="Proteomes" id="UP000182744"/>
    </source>
</evidence>
<keyword evidence="8 10" id="KW-0676">Redox-active center</keyword>
<evidence type="ECO:0000256" key="10">
    <source>
        <dbReference type="RuleBase" id="RU366004"/>
    </source>
</evidence>
<proteinExistence type="inferred from homology"/>
<sequence>MSLINTQIQPWESQAYHNGKFIDVSTEDFAGRWVIVFFYPGDFTFVCPTELADLEEIYPELQEIGVDVYSVSRDSHFVHKAWHETSPDVSKVTYPMIGDVKGEITQAFDNMRPTGLADRSTYLIDPDGIIQYIETTSEGVGRNAKELLRKVKAAQHVRAHPDQVCPANWEEGDETLTPSFDLSGKI</sequence>
<keyword evidence="6 10" id="KW-0560">Oxidoreductase</keyword>
<keyword evidence="3 10" id="KW-0963">Cytoplasm</keyword>
<dbReference type="GO" id="GO:0102039">
    <property type="term" value="F:NADH-dependent peroxiredoxin activity"/>
    <property type="evidence" value="ECO:0007669"/>
    <property type="project" value="UniProtKB-EC"/>
</dbReference>
<keyword evidence="4 10" id="KW-0575">Peroxidase</keyword>
<evidence type="ECO:0000256" key="3">
    <source>
        <dbReference type="ARBA" id="ARBA00022490"/>
    </source>
</evidence>
<dbReference type="Proteomes" id="UP001273799">
    <property type="component" value="Unassembled WGS sequence"/>
</dbReference>
<reference evidence="14" key="2">
    <citation type="submission" date="2016-10" db="EMBL/GenBank/DDBJ databases">
        <authorList>
            <person name="Varghese N."/>
            <person name="Submissions S."/>
        </authorList>
    </citation>
    <scope>NUCLEOTIDE SEQUENCE</scope>
    <source>
        <strain evidence="14">DSM 20639</strain>
    </source>
</reference>
<evidence type="ECO:0000256" key="7">
    <source>
        <dbReference type="ARBA" id="ARBA00023157"/>
    </source>
</evidence>
<comment type="subcellular location">
    <subcellularLocation>
        <location evidence="1 10">Cytoplasm</location>
    </subcellularLocation>
</comment>
<dbReference type="EC" id="1.11.1.26" evidence="10"/>
<dbReference type="RefSeq" id="WP_049618732.1">
    <property type="nucleotide sequence ID" value="NZ_FNAU01000001.1"/>
</dbReference>
<gene>
    <name evidence="15" type="primary">ahpC</name>
    <name evidence="15" type="ORF">NCTC10327_01418</name>
    <name evidence="13" type="ORF">R6G71_07665</name>
    <name evidence="14" type="ORF">SAMN05421878_10190</name>
</gene>
<dbReference type="OrthoDB" id="9812811at2"/>
<dbReference type="InterPro" id="IPR036249">
    <property type="entry name" value="Thioredoxin-like_sf"/>
</dbReference>
<dbReference type="Gene3D" id="3.40.30.10">
    <property type="entry name" value="Glutaredoxin"/>
    <property type="match status" value="1"/>
</dbReference>
<evidence type="ECO:0000313" key="17">
    <source>
        <dbReference type="Proteomes" id="UP000269974"/>
    </source>
</evidence>
<dbReference type="PIRSF" id="PIRSF000239">
    <property type="entry name" value="AHPC"/>
    <property type="match status" value="1"/>
</dbReference>
<evidence type="ECO:0000259" key="11">
    <source>
        <dbReference type="Pfam" id="PF00578"/>
    </source>
</evidence>
<dbReference type="GO" id="GO:0042744">
    <property type="term" value="P:hydrogen peroxide catabolic process"/>
    <property type="evidence" value="ECO:0007669"/>
    <property type="project" value="TreeGrafter"/>
</dbReference>
<dbReference type="GO" id="GO:0006979">
    <property type="term" value="P:response to oxidative stress"/>
    <property type="evidence" value="ECO:0007669"/>
    <property type="project" value="UniProtKB-UniRule"/>
</dbReference>
<dbReference type="Proteomes" id="UP000269974">
    <property type="component" value="Unassembled WGS sequence"/>
</dbReference>
<dbReference type="CDD" id="cd03015">
    <property type="entry name" value="PRX_Typ2cys"/>
    <property type="match status" value="1"/>
</dbReference>
<comment type="function">
    <text evidence="10">Thiol-specific peroxidase that catalyzes the reduction of hydrogen peroxide and organic hydroperoxides to water and alcohols, respectively. Plays a role in cell protection against oxidative stress by detoxifying peroxides.</text>
</comment>
<evidence type="ECO:0000256" key="4">
    <source>
        <dbReference type="ARBA" id="ARBA00022559"/>
    </source>
</evidence>
<keyword evidence="16" id="KW-1185">Reference proteome</keyword>
<dbReference type="InterPro" id="IPR050217">
    <property type="entry name" value="Peroxiredoxin"/>
</dbReference>
<accession>A0A0K9EV84</accession>
<dbReference type="EMBL" id="JAWNFU010000004">
    <property type="protein sequence ID" value="MDY5153915.1"/>
    <property type="molecule type" value="Genomic_DNA"/>
</dbReference>
<dbReference type="InterPro" id="IPR024706">
    <property type="entry name" value="Peroxiredoxin_AhpC-typ"/>
</dbReference>
<evidence type="ECO:0000256" key="6">
    <source>
        <dbReference type="ARBA" id="ARBA00023002"/>
    </source>
</evidence>
<organism evidence="15 17">
    <name type="scientific">Actinobaculum suis</name>
    <dbReference type="NCBI Taxonomy" id="1657"/>
    <lineage>
        <taxon>Bacteria</taxon>
        <taxon>Bacillati</taxon>
        <taxon>Actinomycetota</taxon>
        <taxon>Actinomycetes</taxon>
        <taxon>Actinomycetales</taxon>
        <taxon>Actinomycetaceae</taxon>
        <taxon>Actinobaculum</taxon>
    </lineage>
</organism>
<dbReference type="EMBL" id="UYIO01000001">
    <property type="protein sequence ID" value="VDG76782.1"/>
    <property type="molecule type" value="Genomic_DNA"/>
</dbReference>
<evidence type="ECO:0000256" key="1">
    <source>
        <dbReference type="ARBA" id="ARBA00004496"/>
    </source>
</evidence>
<dbReference type="InterPro" id="IPR019479">
    <property type="entry name" value="Peroxiredoxin_C"/>
</dbReference>